<dbReference type="InterPro" id="IPR004875">
    <property type="entry name" value="DDE_SF_endonuclease_dom"/>
</dbReference>
<evidence type="ECO:0000313" key="3">
    <source>
        <dbReference type="Proteomes" id="UP001159363"/>
    </source>
</evidence>
<reference evidence="2 3" key="1">
    <citation type="submission" date="2023-02" db="EMBL/GenBank/DDBJ databases">
        <title>LHISI_Scaffold_Assembly.</title>
        <authorList>
            <person name="Stuart O.P."/>
            <person name="Cleave R."/>
            <person name="Magrath M.J.L."/>
            <person name="Mikheyev A.S."/>
        </authorList>
    </citation>
    <scope>NUCLEOTIDE SEQUENCE [LARGE SCALE GENOMIC DNA]</scope>
    <source>
        <strain evidence="2">Daus_M_001</strain>
        <tissue evidence="2">Leg muscle</tissue>
    </source>
</reference>
<organism evidence="2 3">
    <name type="scientific">Dryococelus australis</name>
    <dbReference type="NCBI Taxonomy" id="614101"/>
    <lineage>
        <taxon>Eukaryota</taxon>
        <taxon>Metazoa</taxon>
        <taxon>Ecdysozoa</taxon>
        <taxon>Arthropoda</taxon>
        <taxon>Hexapoda</taxon>
        <taxon>Insecta</taxon>
        <taxon>Pterygota</taxon>
        <taxon>Neoptera</taxon>
        <taxon>Polyneoptera</taxon>
        <taxon>Phasmatodea</taxon>
        <taxon>Verophasmatodea</taxon>
        <taxon>Anareolatae</taxon>
        <taxon>Phasmatidae</taxon>
        <taxon>Eurycanthinae</taxon>
        <taxon>Dryococelus</taxon>
    </lineage>
</organism>
<accession>A0ABQ9HGH7</accession>
<keyword evidence="3" id="KW-1185">Reference proteome</keyword>
<gene>
    <name evidence="2" type="ORF">PR048_015269</name>
</gene>
<proteinExistence type="predicted"/>
<protein>
    <recommendedName>
        <fullName evidence="1">DDE-1 domain-containing protein</fullName>
    </recommendedName>
</protein>
<dbReference type="Proteomes" id="UP001159363">
    <property type="component" value="Chromosome 4"/>
</dbReference>
<name>A0ABQ9HGH7_9NEOP</name>
<feature type="domain" description="DDE-1" evidence="1">
    <location>
        <begin position="62"/>
        <end position="153"/>
    </location>
</feature>
<comment type="caution">
    <text evidence="2">The sequence shown here is derived from an EMBL/GenBank/DDBJ whole genome shotgun (WGS) entry which is preliminary data.</text>
</comment>
<evidence type="ECO:0000259" key="1">
    <source>
        <dbReference type="Pfam" id="PF03184"/>
    </source>
</evidence>
<sequence length="282" mass="32543">MAGWKWGYSFLIENEIEQVPPSHLYNYDETAFHDNPKKKLVLFQRGCPHPQCIRNSTKSCYTTLFCRNADGEFIPSYIIMKGSQKWSDWLYGAPLGTKFNIFDDWFENHFLLCVKNKVGKEVLIGDNLSSHITITSLQLAKENEVVVIFLPPTQPIYFSRWIEVLQQWRETRRGTVSVALPKSIFSQPLKKTLHLGESTASQNLVKGFEKAGIFPLNRDRVLSQLPAFTQSNNTVSNSIGEEFQKYLENIKKNDFGSVERPRKYRFPVEPGKRVFAKEVQVL</sequence>
<dbReference type="EMBL" id="JARBHB010000005">
    <property type="protein sequence ID" value="KAJ8883426.1"/>
    <property type="molecule type" value="Genomic_DNA"/>
</dbReference>
<dbReference type="Pfam" id="PF03184">
    <property type="entry name" value="DDE_1"/>
    <property type="match status" value="1"/>
</dbReference>
<evidence type="ECO:0000313" key="2">
    <source>
        <dbReference type="EMBL" id="KAJ8883426.1"/>
    </source>
</evidence>